<evidence type="ECO:0000256" key="6">
    <source>
        <dbReference type="ARBA" id="ARBA00023010"/>
    </source>
</evidence>
<evidence type="ECO:0000256" key="4">
    <source>
        <dbReference type="ARBA" id="ARBA00022927"/>
    </source>
</evidence>
<comment type="caution">
    <text evidence="9">The sequence shown here is derived from an EMBL/GenBank/DDBJ whole genome shotgun (WGS) entry which is preliminary data.</text>
</comment>
<dbReference type="Pfam" id="PF02416">
    <property type="entry name" value="TatA_B_E"/>
    <property type="match status" value="1"/>
</dbReference>
<dbReference type="InterPro" id="IPR003369">
    <property type="entry name" value="TatA/B/E"/>
</dbReference>
<evidence type="ECO:0000256" key="1">
    <source>
        <dbReference type="ARBA" id="ARBA00004167"/>
    </source>
</evidence>
<proteinExistence type="predicted"/>
<sequence length="141" mass="14941">MDINPSEFLVIALLALILVGPERLPEYVRGLRGVVLRLRALIKEGQTALKEELGDDVDWSQLDPRTYDPRRIVREALFDDEDATPAAGTASVAALATGAIGTASTGSRRERRGAKPADVSVSQASAEAIVGGATPFDPEAT</sequence>
<keyword evidence="2" id="KW-0813">Transport</keyword>
<comment type="subcellular location">
    <subcellularLocation>
        <location evidence="1">Membrane</location>
        <topology evidence="1">Single-pass membrane protein</topology>
    </subcellularLocation>
</comment>
<keyword evidence="6" id="KW-0811">Translocation</keyword>
<evidence type="ECO:0000256" key="7">
    <source>
        <dbReference type="ARBA" id="ARBA00023136"/>
    </source>
</evidence>
<keyword evidence="10" id="KW-1185">Reference proteome</keyword>
<dbReference type="AlphaFoldDB" id="A0A7Y9ZBD3"/>
<organism evidence="9 10">
    <name type="scientific">Demequina lutea</name>
    <dbReference type="NCBI Taxonomy" id="431489"/>
    <lineage>
        <taxon>Bacteria</taxon>
        <taxon>Bacillati</taxon>
        <taxon>Actinomycetota</taxon>
        <taxon>Actinomycetes</taxon>
        <taxon>Micrococcales</taxon>
        <taxon>Demequinaceae</taxon>
        <taxon>Demequina</taxon>
    </lineage>
</organism>
<keyword evidence="7" id="KW-0472">Membrane</keyword>
<dbReference type="OrthoDB" id="3267321at2"/>
<reference evidence="9 10" key="1">
    <citation type="submission" date="2020-07" db="EMBL/GenBank/DDBJ databases">
        <title>Sequencing the genomes of 1000 actinobacteria strains.</title>
        <authorList>
            <person name="Klenk H.-P."/>
        </authorList>
    </citation>
    <scope>NUCLEOTIDE SEQUENCE [LARGE SCALE GENOMIC DNA]</scope>
    <source>
        <strain evidence="9 10">DSM 19970</strain>
    </source>
</reference>
<evidence type="ECO:0000256" key="2">
    <source>
        <dbReference type="ARBA" id="ARBA00022448"/>
    </source>
</evidence>
<dbReference type="EMBL" id="JACBZO010000001">
    <property type="protein sequence ID" value="NYI42252.1"/>
    <property type="molecule type" value="Genomic_DNA"/>
</dbReference>
<evidence type="ECO:0000313" key="9">
    <source>
        <dbReference type="EMBL" id="NYI42252.1"/>
    </source>
</evidence>
<dbReference type="Gene3D" id="1.20.5.3310">
    <property type="match status" value="1"/>
</dbReference>
<feature type="region of interest" description="Disordered" evidence="8">
    <location>
        <begin position="102"/>
        <end position="141"/>
    </location>
</feature>
<dbReference type="RefSeq" id="WP_152649459.1">
    <property type="nucleotide sequence ID" value="NZ_BBRC01000002.1"/>
</dbReference>
<evidence type="ECO:0000256" key="5">
    <source>
        <dbReference type="ARBA" id="ARBA00022989"/>
    </source>
</evidence>
<dbReference type="Proteomes" id="UP000547973">
    <property type="component" value="Unassembled WGS sequence"/>
</dbReference>
<gene>
    <name evidence="9" type="ORF">BKA03_002371</name>
</gene>
<evidence type="ECO:0000256" key="3">
    <source>
        <dbReference type="ARBA" id="ARBA00022692"/>
    </source>
</evidence>
<protein>
    <submittedName>
        <fullName evidence="9">Sec-independent protein translocase protein TatB</fullName>
    </submittedName>
</protein>
<evidence type="ECO:0000313" key="10">
    <source>
        <dbReference type="Proteomes" id="UP000547973"/>
    </source>
</evidence>
<name>A0A7Y9ZBD3_9MICO</name>
<keyword evidence="3" id="KW-0812">Transmembrane</keyword>
<keyword evidence="4" id="KW-0653">Protein transport</keyword>
<keyword evidence="5" id="KW-1133">Transmembrane helix</keyword>
<accession>A0A7Y9ZBD3</accession>
<evidence type="ECO:0000256" key="8">
    <source>
        <dbReference type="SAM" id="MobiDB-lite"/>
    </source>
</evidence>